<accession>A0A4Y2R1Z9</accession>
<evidence type="ECO:0000256" key="1">
    <source>
        <dbReference type="SAM" id="MobiDB-lite"/>
    </source>
</evidence>
<protein>
    <submittedName>
        <fullName evidence="3">Uncharacterized protein</fullName>
    </submittedName>
</protein>
<dbReference type="Proteomes" id="UP000499080">
    <property type="component" value="Unassembled WGS sequence"/>
</dbReference>
<gene>
    <name evidence="3" type="ORF">AVEN_191647_1</name>
</gene>
<reference evidence="3 4" key="1">
    <citation type="journal article" date="2019" name="Sci. Rep.">
        <title>Orb-weaving spider Araneus ventricosus genome elucidates the spidroin gene catalogue.</title>
        <authorList>
            <person name="Kono N."/>
            <person name="Nakamura H."/>
            <person name="Ohtoshi R."/>
            <person name="Moran D.A.P."/>
            <person name="Shinohara A."/>
            <person name="Yoshida Y."/>
            <person name="Fujiwara M."/>
            <person name="Mori M."/>
            <person name="Tomita M."/>
            <person name="Arakawa K."/>
        </authorList>
    </citation>
    <scope>NUCLEOTIDE SEQUENCE [LARGE SCALE GENOMIC DNA]</scope>
</reference>
<feature type="region of interest" description="Disordered" evidence="1">
    <location>
        <begin position="47"/>
        <end position="67"/>
    </location>
</feature>
<comment type="caution">
    <text evidence="3">The sequence shown here is derived from an EMBL/GenBank/DDBJ whole genome shotgun (WGS) entry which is preliminary data.</text>
</comment>
<dbReference type="OrthoDB" id="6408905at2759"/>
<organism evidence="3 4">
    <name type="scientific">Araneus ventricosus</name>
    <name type="common">Orbweaver spider</name>
    <name type="synonym">Epeira ventricosa</name>
    <dbReference type="NCBI Taxonomy" id="182803"/>
    <lineage>
        <taxon>Eukaryota</taxon>
        <taxon>Metazoa</taxon>
        <taxon>Ecdysozoa</taxon>
        <taxon>Arthropoda</taxon>
        <taxon>Chelicerata</taxon>
        <taxon>Arachnida</taxon>
        <taxon>Araneae</taxon>
        <taxon>Araneomorphae</taxon>
        <taxon>Entelegynae</taxon>
        <taxon>Araneoidea</taxon>
        <taxon>Araneidae</taxon>
        <taxon>Araneus</taxon>
    </lineage>
</organism>
<name>A0A4Y2R1Z9_ARAVE</name>
<evidence type="ECO:0000313" key="3">
    <source>
        <dbReference type="EMBL" id="GBN69633.1"/>
    </source>
</evidence>
<feature type="compositionally biased region" description="Basic and acidic residues" evidence="1">
    <location>
        <begin position="58"/>
        <end position="67"/>
    </location>
</feature>
<proteinExistence type="predicted"/>
<feature type="signal peptide" evidence="2">
    <location>
        <begin position="1"/>
        <end position="32"/>
    </location>
</feature>
<keyword evidence="2" id="KW-0732">Signal</keyword>
<feature type="non-terminal residue" evidence="3">
    <location>
        <position position="67"/>
    </location>
</feature>
<evidence type="ECO:0000313" key="4">
    <source>
        <dbReference type="Proteomes" id="UP000499080"/>
    </source>
</evidence>
<sequence length="67" mass="7802">MAPSKSPMACHRIVAVFFVVLLVHSVTPYTWGEGYRHPIYYRRFGFPSRPLKHGPTPKFDKDVKDRI</sequence>
<dbReference type="EMBL" id="BGPR01015528">
    <property type="protein sequence ID" value="GBN69633.1"/>
    <property type="molecule type" value="Genomic_DNA"/>
</dbReference>
<evidence type="ECO:0000256" key="2">
    <source>
        <dbReference type="SAM" id="SignalP"/>
    </source>
</evidence>
<feature type="chain" id="PRO_5021475660" evidence="2">
    <location>
        <begin position="33"/>
        <end position="67"/>
    </location>
</feature>
<keyword evidence="4" id="KW-1185">Reference proteome</keyword>
<dbReference type="AlphaFoldDB" id="A0A4Y2R1Z9"/>